<dbReference type="KEGG" id="mlac:CP520_01485"/>
<organism evidence="1 2">
    <name type="scientific">Mesoplasma lactucae ATCC 49193</name>
    <dbReference type="NCBI Taxonomy" id="81460"/>
    <lineage>
        <taxon>Bacteria</taxon>
        <taxon>Bacillati</taxon>
        <taxon>Mycoplasmatota</taxon>
        <taxon>Mollicutes</taxon>
        <taxon>Entomoplasmatales</taxon>
        <taxon>Entomoplasmataceae</taxon>
        <taxon>Mesoplasma</taxon>
    </lineage>
</organism>
<evidence type="ECO:0000313" key="2">
    <source>
        <dbReference type="Proteomes" id="UP000232227"/>
    </source>
</evidence>
<name>A0A291IRP2_9MOLU</name>
<sequence>MKLDYKTIDEKHTPLIRNFYIYQHGNELTGLFLISTIKDELYLVPFHTVDLDSKEAKSYLQGDLQSEKNEDATWYWTKYLLQYFDKMKDKPMKVKKITNLDQMYDDDNQTGVNVYEISKKDFKDVIFCYEMLIDDLLEIVMKLLSRDKENPFLNDDLRADLIDTQGYILDTIYDNQ</sequence>
<keyword evidence="2" id="KW-1185">Reference proteome</keyword>
<evidence type="ECO:0000313" key="1">
    <source>
        <dbReference type="EMBL" id="ATG97430.1"/>
    </source>
</evidence>
<dbReference type="Proteomes" id="UP000232227">
    <property type="component" value="Chromosome"/>
</dbReference>
<protein>
    <submittedName>
        <fullName evidence="1">Uncharacterized protein</fullName>
    </submittedName>
</protein>
<dbReference type="EMBL" id="CP023668">
    <property type="protein sequence ID" value="ATG97430.1"/>
    <property type="molecule type" value="Genomic_DNA"/>
</dbReference>
<dbReference type="AlphaFoldDB" id="A0A291IRP2"/>
<dbReference type="RefSeq" id="WP_096862718.1">
    <property type="nucleotide sequence ID" value="NZ_CP023668.1"/>
</dbReference>
<accession>A0A291IRP2</accession>
<reference evidence="1 2" key="1">
    <citation type="submission" date="2017-09" db="EMBL/GenBank/DDBJ databases">
        <title>SPAdes assembly of the Mesoplasma lactucae genome.</title>
        <authorList>
            <person name="Knight T.F."/>
            <person name="Rubinstein R."/>
            <person name="Citino T."/>
        </authorList>
    </citation>
    <scope>NUCLEOTIDE SEQUENCE [LARGE SCALE GENOMIC DNA]</scope>
    <source>
        <strain evidence="1 2">831-C4</strain>
    </source>
</reference>
<proteinExistence type="predicted"/>
<gene>
    <name evidence="1" type="ORF">CP520_01485</name>
</gene>